<evidence type="ECO:0000256" key="3">
    <source>
        <dbReference type="ARBA" id="ARBA00022475"/>
    </source>
</evidence>
<protein>
    <submittedName>
        <fullName evidence="9">ABC transporter permease subunit</fullName>
    </submittedName>
</protein>
<dbReference type="PANTHER" id="PTHR30193">
    <property type="entry name" value="ABC TRANSPORTER PERMEASE PROTEIN"/>
    <property type="match status" value="1"/>
</dbReference>
<dbReference type="Gene3D" id="1.10.3720.10">
    <property type="entry name" value="MetI-like"/>
    <property type="match status" value="1"/>
</dbReference>
<dbReference type="PROSITE" id="PS50928">
    <property type="entry name" value="ABC_TM1"/>
    <property type="match status" value="1"/>
</dbReference>
<dbReference type="GO" id="GO:0005886">
    <property type="term" value="C:plasma membrane"/>
    <property type="evidence" value="ECO:0007669"/>
    <property type="project" value="UniProtKB-SubCell"/>
</dbReference>
<dbReference type="SUPFAM" id="SSF161098">
    <property type="entry name" value="MetI-like"/>
    <property type="match status" value="1"/>
</dbReference>
<accession>A0A845FWK8</accession>
<feature type="transmembrane region" description="Helical" evidence="7">
    <location>
        <begin position="107"/>
        <end position="127"/>
    </location>
</feature>
<dbReference type="CDD" id="cd06261">
    <property type="entry name" value="TM_PBP2"/>
    <property type="match status" value="1"/>
</dbReference>
<keyword evidence="6 7" id="KW-0472">Membrane</keyword>
<feature type="transmembrane region" description="Helical" evidence="7">
    <location>
        <begin position="258"/>
        <end position="281"/>
    </location>
</feature>
<feature type="transmembrane region" description="Helical" evidence="7">
    <location>
        <begin position="73"/>
        <end position="95"/>
    </location>
</feature>
<dbReference type="GO" id="GO:0055085">
    <property type="term" value="P:transmembrane transport"/>
    <property type="evidence" value="ECO:0007669"/>
    <property type="project" value="InterPro"/>
</dbReference>
<reference evidence="9 10" key="1">
    <citation type="submission" date="2020-01" db="EMBL/GenBank/DDBJ databases">
        <title>Novel species isolated from a subtropical stream in China.</title>
        <authorList>
            <person name="Lu H."/>
        </authorList>
    </citation>
    <scope>NUCLEOTIDE SEQUENCE [LARGE SCALE GENOMIC DNA]</scope>
    <source>
        <strain evidence="9 10">FT82W</strain>
    </source>
</reference>
<comment type="subcellular location">
    <subcellularLocation>
        <location evidence="1 7">Cell membrane</location>
        <topology evidence="1 7">Multi-pass membrane protein</topology>
    </subcellularLocation>
</comment>
<dbReference type="EMBL" id="WWCW01000001">
    <property type="protein sequence ID" value="MYM85640.1"/>
    <property type="molecule type" value="Genomic_DNA"/>
</dbReference>
<feature type="domain" description="ABC transmembrane type-1" evidence="8">
    <location>
        <begin position="69"/>
        <end position="282"/>
    </location>
</feature>
<dbReference type="Proteomes" id="UP000470302">
    <property type="component" value="Unassembled WGS sequence"/>
</dbReference>
<evidence type="ECO:0000256" key="7">
    <source>
        <dbReference type="RuleBase" id="RU363032"/>
    </source>
</evidence>
<keyword evidence="3" id="KW-1003">Cell membrane</keyword>
<feature type="transmembrane region" description="Helical" evidence="7">
    <location>
        <begin position="7"/>
        <end position="32"/>
    </location>
</feature>
<dbReference type="PANTHER" id="PTHR30193:SF37">
    <property type="entry name" value="INNER MEMBRANE ABC TRANSPORTER PERMEASE PROTEIN YCJO"/>
    <property type="match status" value="1"/>
</dbReference>
<keyword evidence="2 7" id="KW-0813">Transport</keyword>
<evidence type="ECO:0000313" key="10">
    <source>
        <dbReference type="Proteomes" id="UP000470302"/>
    </source>
</evidence>
<evidence type="ECO:0000313" key="9">
    <source>
        <dbReference type="EMBL" id="MYM85640.1"/>
    </source>
</evidence>
<comment type="similarity">
    <text evidence="7">Belongs to the binding-protein-dependent transport system permease family.</text>
</comment>
<evidence type="ECO:0000256" key="2">
    <source>
        <dbReference type="ARBA" id="ARBA00022448"/>
    </source>
</evidence>
<name>A0A845FWK8_9BURK</name>
<evidence type="ECO:0000259" key="8">
    <source>
        <dbReference type="PROSITE" id="PS50928"/>
    </source>
</evidence>
<evidence type="ECO:0000256" key="6">
    <source>
        <dbReference type="ARBA" id="ARBA00023136"/>
    </source>
</evidence>
<gene>
    <name evidence="9" type="ORF">GTP91_00445</name>
</gene>
<evidence type="ECO:0000256" key="1">
    <source>
        <dbReference type="ARBA" id="ARBA00004651"/>
    </source>
</evidence>
<dbReference type="Pfam" id="PF00528">
    <property type="entry name" value="BPD_transp_1"/>
    <property type="match status" value="1"/>
</dbReference>
<keyword evidence="5 7" id="KW-1133">Transmembrane helix</keyword>
<feature type="transmembrane region" description="Helical" evidence="7">
    <location>
        <begin position="155"/>
        <end position="178"/>
    </location>
</feature>
<proteinExistence type="inferred from homology"/>
<comment type="caution">
    <text evidence="9">The sequence shown here is derived from an EMBL/GenBank/DDBJ whole genome shotgun (WGS) entry which is preliminary data.</text>
</comment>
<evidence type="ECO:0000256" key="5">
    <source>
        <dbReference type="ARBA" id="ARBA00022989"/>
    </source>
</evidence>
<organism evidence="9 10">
    <name type="scientific">Duganella vulcania</name>
    <dbReference type="NCBI Taxonomy" id="2692166"/>
    <lineage>
        <taxon>Bacteria</taxon>
        <taxon>Pseudomonadati</taxon>
        <taxon>Pseudomonadota</taxon>
        <taxon>Betaproteobacteria</taxon>
        <taxon>Burkholderiales</taxon>
        <taxon>Oxalobacteraceae</taxon>
        <taxon>Telluria group</taxon>
        <taxon>Duganella</taxon>
    </lineage>
</organism>
<dbReference type="InterPro" id="IPR000515">
    <property type="entry name" value="MetI-like"/>
</dbReference>
<dbReference type="InterPro" id="IPR051393">
    <property type="entry name" value="ABC_transporter_permease"/>
</dbReference>
<dbReference type="RefSeq" id="WP_161094999.1">
    <property type="nucleotide sequence ID" value="NZ_WWCW01000001.1"/>
</dbReference>
<sequence length="291" mass="32484">MNSQRAAWCFVGPALLVIGVFFFLPVLAALVMSLTDFDIYALADLRNLRFVGLRNYIELLQTPLFWQALGNTLYFVIVGVPLSIAASLGAALLLHSRLTRFKGLFRTAFFAPVVTSLVAVAVIWRYLLHTRYGMINHGLELLGISPVDWLNDPHWAMPAIILFALWKNFGYNMIIFLAGLQSIPDDLYEAAGLDGAGVWPQFRYITWPMLGPTLLMVSILSMSGFFQLFAEPYVMTQGGPVQSTVSVLYFMYEQGFKWWNLGAASAVAFILFAIMFCVTLLQLRVAKGVDA</sequence>
<feature type="transmembrane region" description="Helical" evidence="7">
    <location>
        <begin position="209"/>
        <end position="230"/>
    </location>
</feature>
<dbReference type="AlphaFoldDB" id="A0A845FWK8"/>
<evidence type="ECO:0000256" key="4">
    <source>
        <dbReference type="ARBA" id="ARBA00022692"/>
    </source>
</evidence>
<dbReference type="InterPro" id="IPR035906">
    <property type="entry name" value="MetI-like_sf"/>
</dbReference>
<keyword evidence="4 7" id="KW-0812">Transmembrane</keyword>